<comment type="caution">
    <text evidence="4">The sequence shown here is derived from an EMBL/GenBank/DDBJ whole genome shotgun (WGS) entry which is preliminary data.</text>
</comment>
<dbReference type="GO" id="GO:0000160">
    <property type="term" value="P:phosphorelay signal transduction system"/>
    <property type="evidence" value="ECO:0007669"/>
    <property type="project" value="UniProtKB-UniRule"/>
</dbReference>
<dbReference type="AlphaFoldDB" id="A0A9J6A4R9"/>
<proteinExistence type="predicted"/>
<feature type="region of interest" description="Disordered" evidence="3">
    <location>
        <begin position="1"/>
        <end position="140"/>
    </location>
</feature>
<evidence type="ECO:0000256" key="3">
    <source>
        <dbReference type="SAM" id="MobiDB-lite"/>
    </source>
</evidence>
<dbReference type="GO" id="GO:0043424">
    <property type="term" value="F:protein histidine kinase binding"/>
    <property type="evidence" value="ECO:0007669"/>
    <property type="project" value="UniProtKB-UniRule"/>
</dbReference>
<dbReference type="GO" id="GO:0005829">
    <property type="term" value="C:cytosol"/>
    <property type="evidence" value="ECO:0007669"/>
    <property type="project" value="UniProtKB-SubCell"/>
</dbReference>
<reference evidence="4 5" key="1">
    <citation type="submission" date="2020-09" db="EMBL/GenBank/DDBJ databases">
        <title>De no assembly of potato wild relative species, Solanum commersonii.</title>
        <authorList>
            <person name="Cho K."/>
        </authorList>
    </citation>
    <scope>NUCLEOTIDE SEQUENCE [LARGE SCALE GENOMIC DNA]</scope>
    <source>
        <strain evidence="4">LZ3.2</strain>
        <tissue evidence="4">Leaf</tissue>
    </source>
</reference>
<dbReference type="InterPro" id="IPR036641">
    <property type="entry name" value="HPT_dom_sf"/>
</dbReference>
<dbReference type="Proteomes" id="UP000824120">
    <property type="component" value="Chromosome 3"/>
</dbReference>
<feature type="compositionally biased region" description="Basic and acidic residues" evidence="3">
    <location>
        <begin position="131"/>
        <end position="140"/>
    </location>
</feature>
<comment type="domain">
    <text evidence="2">Histidine-containing phosphotransfer domain (HPt) contains an active histidine that mediates the phosphotransfer.</text>
</comment>
<accession>A0A9J6A4R9</accession>
<keyword evidence="1 2" id="KW-0902">Two-component regulatory system</keyword>
<dbReference type="InterPro" id="IPR045871">
    <property type="entry name" value="AHP1-5/YPD1"/>
</dbReference>
<dbReference type="Gene3D" id="1.20.120.160">
    <property type="entry name" value="HPT domain"/>
    <property type="match status" value="1"/>
</dbReference>
<comment type="function">
    <text evidence="2">Functions as a two-component phosphorelay mediators between cytokinin sensor histidine kinases and response regulators (B-type ARRs). Plays an important role in propagating cytokinin signal transduction.</text>
</comment>
<dbReference type="EMBL" id="JACXVP010000003">
    <property type="protein sequence ID" value="KAG5619196.1"/>
    <property type="molecule type" value="Genomic_DNA"/>
</dbReference>
<evidence type="ECO:0000313" key="5">
    <source>
        <dbReference type="Proteomes" id="UP000824120"/>
    </source>
</evidence>
<evidence type="ECO:0000313" key="4">
    <source>
        <dbReference type="EMBL" id="KAG5619196.1"/>
    </source>
</evidence>
<protein>
    <recommendedName>
        <fullName evidence="2">Histidine-containing phosphotransfer protein</fullName>
    </recommendedName>
</protein>
<keyword evidence="2" id="KW-0932">Cytokinin signaling pathway</keyword>
<feature type="compositionally biased region" description="Pro residues" evidence="3">
    <location>
        <begin position="24"/>
        <end position="72"/>
    </location>
</feature>
<keyword evidence="5" id="KW-1185">Reference proteome</keyword>
<dbReference type="OrthoDB" id="1304271at2759"/>
<evidence type="ECO:0000256" key="2">
    <source>
        <dbReference type="RuleBase" id="RU369004"/>
    </source>
</evidence>
<dbReference type="PANTHER" id="PTHR28242:SF43">
    <property type="entry name" value="HISTIDINE-CONTAINING PHOSPHOTRANSFER PROTEIN 4"/>
    <property type="match status" value="1"/>
</dbReference>
<dbReference type="GO" id="GO:0005634">
    <property type="term" value="C:nucleus"/>
    <property type="evidence" value="ECO:0007669"/>
    <property type="project" value="UniProtKB-SubCell"/>
</dbReference>
<dbReference type="GO" id="GO:0009736">
    <property type="term" value="P:cytokinin-activated signaling pathway"/>
    <property type="evidence" value="ECO:0007669"/>
    <property type="project" value="UniProtKB-KW"/>
</dbReference>
<feature type="compositionally biased region" description="Pro residues" evidence="3">
    <location>
        <begin position="79"/>
        <end position="94"/>
    </location>
</feature>
<sequence>MSQFRQNRGYRVKEGSSFSYQYVPLPPLPRNPYSSPPPPPPDSLYPHPPPPPPSPTPCPPPPSPPSSFPPPFSLLRNQYPPPFPSPSCPPPPSQPWFRLLPPSSCPPPPSQTVRFKQPAPLPVKNSNETEEERRLRKKRELEKVRRKQRLREAQNRIVEKTKKIFSGRKGHASIRSDRSIAPLLRGDMTDNRLKKQQLKYKDQVVLANFDGAPTAGSETYNKLDKTVCDAYESQVRGDDADDPTIAAFGGTVAHYTPVPAKLVLQKKIAGEEKSNNEVEHFPDASRVTVRKRPTVTAIEKEGVQSNTSGSGLIPRVEQFNHSPKVQGIIELDLDKMLRVEANKPADILASRSYSVDAIHEFNSFSDLPREVKGLINTDRWELSSFRMQQFGHMKKRNTYASVSRCGRLALVGMRGHKDIFCRYLLCPLQSLIDNAWDSSEMVMQGIFAPIASVEYKGKVFVSGQGYVDVQLIELEELQNDATPNFVEKVLTLFYKDSARLIHNIDHSLIVKYLSKTTSLPTKVRIRLLHCERYGVV</sequence>
<evidence type="ECO:0000256" key="1">
    <source>
        <dbReference type="ARBA" id="ARBA00023012"/>
    </source>
</evidence>
<dbReference type="PANTHER" id="PTHR28242">
    <property type="entry name" value="PHOSPHORELAY INTERMEDIATE PROTEIN YPD1"/>
    <property type="match status" value="1"/>
</dbReference>
<comment type="subcellular location">
    <subcellularLocation>
        <location evidence="2">Cytoplasm</location>
        <location evidence="2">Cytosol</location>
    </subcellularLocation>
    <subcellularLocation>
        <location evidence="2">Nucleus</location>
    </subcellularLocation>
</comment>
<dbReference type="GO" id="GO:0009927">
    <property type="term" value="F:histidine phosphotransfer kinase activity"/>
    <property type="evidence" value="ECO:0007669"/>
    <property type="project" value="UniProtKB-UniRule"/>
</dbReference>
<organism evidence="4 5">
    <name type="scientific">Solanum commersonii</name>
    <name type="common">Commerson's wild potato</name>
    <name type="synonym">Commerson's nightshade</name>
    <dbReference type="NCBI Taxonomy" id="4109"/>
    <lineage>
        <taxon>Eukaryota</taxon>
        <taxon>Viridiplantae</taxon>
        <taxon>Streptophyta</taxon>
        <taxon>Embryophyta</taxon>
        <taxon>Tracheophyta</taxon>
        <taxon>Spermatophyta</taxon>
        <taxon>Magnoliopsida</taxon>
        <taxon>eudicotyledons</taxon>
        <taxon>Gunneridae</taxon>
        <taxon>Pentapetalae</taxon>
        <taxon>asterids</taxon>
        <taxon>lamiids</taxon>
        <taxon>Solanales</taxon>
        <taxon>Solanaceae</taxon>
        <taxon>Solanoideae</taxon>
        <taxon>Solaneae</taxon>
        <taxon>Solanum</taxon>
    </lineage>
</organism>
<name>A0A9J6A4R9_SOLCO</name>
<gene>
    <name evidence="4" type="ORF">H5410_019020</name>
</gene>